<keyword evidence="1" id="KW-0812">Transmembrane</keyword>
<name>A0A2P2IJ33_RHIMU</name>
<keyword evidence="1" id="KW-1133">Transmembrane helix</keyword>
<proteinExistence type="predicted"/>
<feature type="transmembrane region" description="Helical" evidence="1">
    <location>
        <begin position="12"/>
        <end position="30"/>
    </location>
</feature>
<evidence type="ECO:0000313" key="2">
    <source>
        <dbReference type="EMBL" id="MBW81212.1"/>
    </source>
</evidence>
<reference evidence="2" key="1">
    <citation type="submission" date="2018-02" db="EMBL/GenBank/DDBJ databases">
        <title>Rhizophora mucronata_Transcriptome.</title>
        <authorList>
            <person name="Meera S.P."/>
            <person name="Sreeshan A."/>
            <person name="Augustine A."/>
        </authorList>
    </citation>
    <scope>NUCLEOTIDE SEQUENCE</scope>
    <source>
        <tissue evidence="2">Leaf</tissue>
    </source>
</reference>
<evidence type="ECO:0000256" key="1">
    <source>
        <dbReference type="SAM" id="Phobius"/>
    </source>
</evidence>
<dbReference type="EMBL" id="GGEC01000729">
    <property type="protein sequence ID" value="MBW81212.1"/>
    <property type="molecule type" value="Transcribed_RNA"/>
</dbReference>
<keyword evidence="1" id="KW-0472">Membrane</keyword>
<organism evidence="2">
    <name type="scientific">Rhizophora mucronata</name>
    <name type="common">Asiatic mangrove</name>
    <dbReference type="NCBI Taxonomy" id="61149"/>
    <lineage>
        <taxon>Eukaryota</taxon>
        <taxon>Viridiplantae</taxon>
        <taxon>Streptophyta</taxon>
        <taxon>Embryophyta</taxon>
        <taxon>Tracheophyta</taxon>
        <taxon>Spermatophyta</taxon>
        <taxon>Magnoliopsida</taxon>
        <taxon>eudicotyledons</taxon>
        <taxon>Gunneridae</taxon>
        <taxon>Pentapetalae</taxon>
        <taxon>rosids</taxon>
        <taxon>fabids</taxon>
        <taxon>Malpighiales</taxon>
        <taxon>Rhizophoraceae</taxon>
        <taxon>Rhizophora</taxon>
    </lineage>
</organism>
<protein>
    <submittedName>
        <fullName evidence="2">Uncharacterized protein</fullName>
    </submittedName>
</protein>
<dbReference type="AlphaFoldDB" id="A0A2P2IJ33"/>
<sequence>MWNSKLRGDHSYLLFLISIQTSLNHAIYFLTSKASKYMNSDFNPIIGVWHWITLSKYT</sequence>
<accession>A0A2P2IJ33</accession>